<dbReference type="OrthoDB" id="8594260at2"/>
<comment type="similarity">
    <text evidence="1">Belongs to the LysR transcriptional regulatory family.</text>
</comment>
<dbReference type="Gene3D" id="3.40.190.290">
    <property type="match status" value="1"/>
</dbReference>
<dbReference type="InterPro" id="IPR005119">
    <property type="entry name" value="LysR_subst-bd"/>
</dbReference>
<dbReference type="PANTHER" id="PTHR30419">
    <property type="entry name" value="HTH-TYPE TRANSCRIPTIONAL REGULATOR YBHD"/>
    <property type="match status" value="1"/>
</dbReference>
<dbReference type="AlphaFoldDB" id="A0A843YQ51"/>
<keyword evidence="4" id="KW-0804">Transcription</keyword>
<dbReference type="GO" id="GO:0003700">
    <property type="term" value="F:DNA-binding transcription factor activity"/>
    <property type="evidence" value="ECO:0007669"/>
    <property type="project" value="InterPro"/>
</dbReference>
<protein>
    <submittedName>
        <fullName evidence="6">LysR family transcriptional regulator</fullName>
    </submittedName>
</protein>
<accession>A0A843YQ51</accession>
<evidence type="ECO:0000259" key="5">
    <source>
        <dbReference type="PROSITE" id="PS50931"/>
    </source>
</evidence>
<evidence type="ECO:0000256" key="1">
    <source>
        <dbReference type="ARBA" id="ARBA00009437"/>
    </source>
</evidence>
<evidence type="ECO:0000313" key="6">
    <source>
        <dbReference type="EMBL" id="MQR00097.1"/>
    </source>
</evidence>
<evidence type="ECO:0000256" key="3">
    <source>
        <dbReference type="ARBA" id="ARBA00023125"/>
    </source>
</evidence>
<dbReference type="SUPFAM" id="SSF53850">
    <property type="entry name" value="Periplasmic binding protein-like II"/>
    <property type="match status" value="1"/>
</dbReference>
<organism evidence="6 7">
    <name type="scientific">Glaciimonas soli</name>
    <dbReference type="NCBI Taxonomy" id="2590999"/>
    <lineage>
        <taxon>Bacteria</taxon>
        <taxon>Pseudomonadati</taxon>
        <taxon>Pseudomonadota</taxon>
        <taxon>Betaproteobacteria</taxon>
        <taxon>Burkholderiales</taxon>
        <taxon>Oxalobacteraceae</taxon>
        <taxon>Glaciimonas</taxon>
    </lineage>
</organism>
<dbReference type="GO" id="GO:0005829">
    <property type="term" value="C:cytosol"/>
    <property type="evidence" value="ECO:0007669"/>
    <property type="project" value="TreeGrafter"/>
</dbReference>
<evidence type="ECO:0000313" key="7">
    <source>
        <dbReference type="Proteomes" id="UP000451565"/>
    </source>
</evidence>
<keyword evidence="2" id="KW-0805">Transcription regulation</keyword>
<proteinExistence type="inferred from homology"/>
<dbReference type="PROSITE" id="PS50931">
    <property type="entry name" value="HTH_LYSR"/>
    <property type="match status" value="1"/>
</dbReference>
<evidence type="ECO:0000256" key="2">
    <source>
        <dbReference type="ARBA" id="ARBA00023015"/>
    </source>
</evidence>
<dbReference type="SUPFAM" id="SSF46785">
    <property type="entry name" value="Winged helix' DNA-binding domain"/>
    <property type="match status" value="1"/>
</dbReference>
<dbReference type="Proteomes" id="UP000451565">
    <property type="component" value="Unassembled WGS sequence"/>
</dbReference>
<gene>
    <name evidence="6" type="ORF">GEV47_05285</name>
</gene>
<dbReference type="Gene3D" id="1.10.10.10">
    <property type="entry name" value="Winged helix-like DNA-binding domain superfamily/Winged helix DNA-binding domain"/>
    <property type="match status" value="1"/>
</dbReference>
<dbReference type="PANTHER" id="PTHR30419:SF8">
    <property type="entry name" value="NITROGEN ASSIMILATION TRANSCRIPTIONAL ACTIVATOR-RELATED"/>
    <property type="match status" value="1"/>
</dbReference>
<dbReference type="InterPro" id="IPR000847">
    <property type="entry name" value="LysR_HTH_N"/>
</dbReference>
<keyword evidence="3" id="KW-0238">DNA-binding</keyword>
<reference evidence="6 7" key="1">
    <citation type="submission" date="2019-10" db="EMBL/GenBank/DDBJ databases">
        <title>Glaciimonas soli sp. nov., a psychrophilic bacterium isolated from the forest soil of a high elevation mountain in Taiwan.</title>
        <authorList>
            <person name="Wang L.-T."/>
            <person name="Shieh W.Y."/>
        </authorList>
    </citation>
    <scope>NUCLEOTIDE SEQUENCE [LARGE SCALE GENOMIC DNA]</scope>
    <source>
        <strain evidence="6 7">GS1</strain>
    </source>
</reference>
<comment type="caution">
    <text evidence="6">The sequence shown here is derived from an EMBL/GenBank/DDBJ whole genome shotgun (WGS) entry which is preliminary data.</text>
</comment>
<dbReference type="GO" id="GO:0003677">
    <property type="term" value="F:DNA binding"/>
    <property type="evidence" value="ECO:0007669"/>
    <property type="project" value="UniProtKB-KW"/>
</dbReference>
<sequence length="314" mass="34863">MLRWTQQEKRMATEDEGISERTLEYLGAVAKHGGMRQAAESLGVNVSTISRQIASTERNLRLALVSRRGRSISLTQIGLAAVEYGHEQERHAKRFRMQLAEYRDLRRGHVTLAVGEGLVGSLISVVLKRFHQKYPDIAINIRTGPLPDLIRMVRDDEADICVSVGTSRDPLLNARLFQREPLCAIVPVGHSLASKTSVRIEDLVHDPLIFMSGKFASQGYVTAMFWDAKLSVSPTITCDLFTVALSLAAEGLGIAFMTKWAAKEKVDAGRVVAVPIRHPIANTFDRYVATRVGRKLSPAANFLWKEIVRLMSSV</sequence>
<dbReference type="InterPro" id="IPR036390">
    <property type="entry name" value="WH_DNA-bd_sf"/>
</dbReference>
<dbReference type="InterPro" id="IPR050950">
    <property type="entry name" value="HTH-type_LysR_regulators"/>
</dbReference>
<dbReference type="Pfam" id="PF00126">
    <property type="entry name" value="HTH_1"/>
    <property type="match status" value="1"/>
</dbReference>
<feature type="domain" description="HTH lysR-type" evidence="5">
    <location>
        <begin position="18"/>
        <end position="75"/>
    </location>
</feature>
<dbReference type="Pfam" id="PF03466">
    <property type="entry name" value="LysR_substrate"/>
    <property type="match status" value="1"/>
</dbReference>
<keyword evidence="7" id="KW-1185">Reference proteome</keyword>
<dbReference type="EMBL" id="WINI01000001">
    <property type="protein sequence ID" value="MQR00097.1"/>
    <property type="molecule type" value="Genomic_DNA"/>
</dbReference>
<dbReference type="InterPro" id="IPR036388">
    <property type="entry name" value="WH-like_DNA-bd_sf"/>
</dbReference>
<evidence type="ECO:0000256" key="4">
    <source>
        <dbReference type="ARBA" id="ARBA00023163"/>
    </source>
</evidence>
<name>A0A843YQ51_9BURK</name>